<feature type="compositionally biased region" description="Low complexity" evidence="6">
    <location>
        <begin position="228"/>
        <end position="238"/>
    </location>
</feature>
<dbReference type="Gene3D" id="1.20.1160.11">
    <property type="entry name" value="Paired amphipathic helix"/>
    <property type="match status" value="3"/>
</dbReference>
<dbReference type="AlphaFoldDB" id="L1IH74"/>
<dbReference type="SMART" id="SM00761">
    <property type="entry name" value="HDAC_interact"/>
    <property type="match status" value="1"/>
</dbReference>
<dbReference type="Pfam" id="PF08295">
    <property type="entry name" value="Sin3_corepress"/>
    <property type="match status" value="1"/>
</dbReference>
<reference evidence="9" key="3">
    <citation type="submission" date="2015-06" db="UniProtKB">
        <authorList>
            <consortium name="EnsemblProtists"/>
        </authorList>
    </citation>
    <scope>IDENTIFICATION</scope>
</reference>
<dbReference type="STRING" id="905079.L1IH74"/>
<dbReference type="OMA" id="RTECISI"/>
<dbReference type="GO" id="GO:0000785">
    <property type="term" value="C:chromatin"/>
    <property type="evidence" value="ECO:0007669"/>
    <property type="project" value="TreeGrafter"/>
</dbReference>
<keyword evidence="4 5" id="KW-0539">Nucleus</keyword>
<reference evidence="8 10" key="1">
    <citation type="journal article" date="2012" name="Nature">
        <title>Algal genomes reveal evolutionary mosaicism and the fate of nucleomorphs.</title>
        <authorList>
            <consortium name="DOE Joint Genome Institute"/>
            <person name="Curtis B.A."/>
            <person name="Tanifuji G."/>
            <person name="Burki F."/>
            <person name="Gruber A."/>
            <person name="Irimia M."/>
            <person name="Maruyama S."/>
            <person name="Arias M.C."/>
            <person name="Ball S.G."/>
            <person name="Gile G.H."/>
            <person name="Hirakawa Y."/>
            <person name="Hopkins J.F."/>
            <person name="Kuo A."/>
            <person name="Rensing S.A."/>
            <person name="Schmutz J."/>
            <person name="Symeonidi A."/>
            <person name="Elias M."/>
            <person name="Eveleigh R.J."/>
            <person name="Herman E.K."/>
            <person name="Klute M.J."/>
            <person name="Nakayama T."/>
            <person name="Obornik M."/>
            <person name="Reyes-Prieto A."/>
            <person name="Armbrust E.V."/>
            <person name="Aves S.J."/>
            <person name="Beiko R.G."/>
            <person name="Coutinho P."/>
            <person name="Dacks J.B."/>
            <person name="Durnford D.G."/>
            <person name="Fast N.M."/>
            <person name="Green B.R."/>
            <person name="Grisdale C.J."/>
            <person name="Hempel F."/>
            <person name="Henrissat B."/>
            <person name="Hoppner M.P."/>
            <person name="Ishida K."/>
            <person name="Kim E."/>
            <person name="Koreny L."/>
            <person name="Kroth P.G."/>
            <person name="Liu Y."/>
            <person name="Malik S.B."/>
            <person name="Maier U.G."/>
            <person name="McRose D."/>
            <person name="Mock T."/>
            <person name="Neilson J.A."/>
            <person name="Onodera N.T."/>
            <person name="Poole A.M."/>
            <person name="Pritham E.J."/>
            <person name="Richards T.A."/>
            <person name="Rocap G."/>
            <person name="Roy S.W."/>
            <person name="Sarai C."/>
            <person name="Schaack S."/>
            <person name="Shirato S."/>
            <person name="Slamovits C.H."/>
            <person name="Spencer D.F."/>
            <person name="Suzuki S."/>
            <person name="Worden A.Z."/>
            <person name="Zauner S."/>
            <person name="Barry K."/>
            <person name="Bell C."/>
            <person name="Bharti A.K."/>
            <person name="Crow J.A."/>
            <person name="Grimwood J."/>
            <person name="Kramer R."/>
            <person name="Lindquist E."/>
            <person name="Lucas S."/>
            <person name="Salamov A."/>
            <person name="McFadden G.I."/>
            <person name="Lane C.E."/>
            <person name="Keeling P.J."/>
            <person name="Gray M.W."/>
            <person name="Grigoriev I.V."/>
            <person name="Archibald J.M."/>
        </authorList>
    </citation>
    <scope>NUCLEOTIDE SEQUENCE</scope>
    <source>
        <strain evidence="8 10">CCMP2712</strain>
    </source>
</reference>
<dbReference type="GO" id="GO:0003714">
    <property type="term" value="F:transcription corepressor activity"/>
    <property type="evidence" value="ECO:0007669"/>
    <property type="project" value="InterPro"/>
</dbReference>
<dbReference type="PROSITE" id="PS51477">
    <property type="entry name" value="PAH"/>
    <property type="match status" value="2"/>
</dbReference>
<dbReference type="eggNOG" id="KOG4204">
    <property type="taxonomic scope" value="Eukaryota"/>
</dbReference>
<dbReference type="KEGG" id="gtt:GUITHDRAFT_51608"/>
<dbReference type="FunFam" id="1.20.1160.11:FF:000003">
    <property type="entry name" value="Paired amphipathic helix SIN3-like protein"/>
    <property type="match status" value="1"/>
</dbReference>
<feature type="domain" description="Histone deacetylase interacting" evidence="7">
    <location>
        <begin position="341"/>
        <end position="442"/>
    </location>
</feature>
<dbReference type="InterPro" id="IPR039774">
    <property type="entry name" value="Sin3-like"/>
</dbReference>
<accession>L1IH74</accession>
<dbReference type="InterPro" id="IPR036600">
    <property type="entry name" value="PAH_sf"/>
</dbReference>
<dbReference type="SUPFAM" id="SSF47762">
    <property type="entry name" value="PAH2 domain"/>
    <property type="match status" value="3"/>
</dbReference>
<comment type="subcellular location">
    <subcellularLocation>
        <location evidence="1 5">Nucleus</location>
    </subcellularLocation>
</comment>
<dbReference type="EMBL" id="JH993090">
    <property type="protein sequence ID" value="EKX35432.1"/>
    <property type="molecule type" value="Genomic_DNA"/>
</dbReference>
<proteinExistence type="predicted"/>
<reference evidence="10" key="2">
    <citation type="submission" date="2012-11" db="EMBL/GenBank/DDBJ databases">
        <authorList>
            <person name="Kuo A."/>
            <person name="Curtis B.A."/>
            <person name="Tanifuji G."/>
            <person name="Burki F."/>
            <person name="Gruber A."/>
            <person name="Irimia M."/>
            <person name="Maruyama S."/>
            <person name="Arias M.C."/>
            <person name="Ball S.G."/>
            <person name="Gile G.H."/>
            <person name="Hirakawa Y."/>
            <person name="Hopkins J.F."/>
            <person name="Rensing S.A."/>
            <person name="Schmutz J."/>
            <person name="Symeonidi A."/>
            <person name="Elias M."/>
            <person name="Eveleigh R.J."/>
            <person name="Herman E.K."/>
            <person name="Klute M.J."/>
            <person name="Nakayama T."/>
            <person name="Obornik M."/>
            <person name="Reyes-Prieto A."/>
            <person name="Armbrust E.V."/>
            <person name="Aves S.J."/>
            <person name="Beiko R.G."/>
            <person name="Coutinho P."/>
            <person name="Dacks J.B."/>
            <person name="Durnford D.G."/>
            <person name="Fast N.M."/>
            <person name="Green B.R."/>
            <person name="Grisdale C."/>
            <person name="Hempe F."/>
            <person name="Henrissat B."/>
            <person name="Hoppner M.P."/>
            <person name="Ishida K.-I."/>
            <person name="Kim E."/>
            <person name="Koreny L."/>
            <person name="Kroth P.G."/>
            <person name="Liu Y."/>
            <person name="Malik S.-B."/>
            <person name="Maier U.G."/>
            <person name="McRose D."/>
            <person name="Mock T."/>
            <person name="Neilson J.A."/>
            <person name="Onodera N.T."/>
            <person name="Poole A.M."/>
            <person name="Pritham E.J."/>
            <person name="Richards T.A."/>
            <person name="Rocap G."/>
            <person name="Roy S.W."/>
            <person name="Sarai C."/>
            <person name="Schaack S."/>
            <person name="Shirato S."/>
            <person name="Slamovits C.H."/>
            <person name="Spencer D.F."/>
            <person name="Suzuki S."/>
            <person name="Worden A.Z."/>
            <person name="Zauner S."/>
            <person name="Barry K."/>
            <person name="Bell C."/>
            <person name="Bharti A.K."/>
            <person name="Crow J.A."/>
            <person name="Grimwood J."/>
            <person name="Kramer R."/>
            <person name="Lindquist E."/>
            <person name="Lucas S."/>
            <person name="Salamov A."/>
            <person name="McFadden G.I."/>
            <person name="Lane C.E."/>
            <person name="Keeling P.J."/>
            <person name="Gray M.W."/>
            <person name="Grigoriev I.V."/>
            <person name="Archibald J.M."/>
        </authorList>
    </citation>
    <scope>NUCLEOTIDE SEQUENCE</scope>
    <source>
        <strain evidence="10">CCMP2712</strain>
    </source>
</reference>
<feature type="non-terminal residue" evidence="8">
    <location>
        <position position="1"/>
    </location>
</feature>
<dbReference type="GO" id="GO:0000118">
    <property type="term" value="C:histone deacetylase complex"/>
    <property type="evidence" value="ECO:0007669"/>
    <property type="project" value="TreeGrafter"/>
</dbReference>
<feature type="compositionally biased region" description="Low complexity" evidence="6">
    <location>
        <begin position="190"/>
        <end position="206"/>
    </location>
</feature>
<dbReference type="GO" id="GO:0000122">
    <property type="term" value="P:negative regulation of transcription by RNA polymerase II"/>
    <property type="evidence" value="ECO:0007669"/>
    <property type="project" value="TreeGrafter"/>
</dbReference>
<keyword evidence="2" id="KW-0678">Repressor</keyword>
<evidence type="ECO:0000313" key="8">
    <source>
        <dbReference type="EMBL" id="EKX35432.1"/>
    </source>
</evidence>
<evidence type="ECO:0000256" key="3">
    <source>
        <dbReference type="ARBA" id="ARBA00022737"/>
    </source>
</evidence>
<evidence type="ECO:0000259" key="7">
    <source>
        <dbReference type="SMART" id="SM00761"/>
    </source>
</evidence>
<evidence type="ECO:0000313" key="9">
    <source>
        <dbReference type="EnsemblProtists" id="EKX35432"/>
    </source>
</evidence>
<evidence type="ECO:0000256" key="2">
    <source>
        <dbReference type="ARBA" id="ARBA00022491"/>
    </source>
</evidence>
<dbReference type="PANTHER" id="PTHR12346:SF0">
    <property type="entry name" value="SIN3A, ISOFORM G"/>
    <property type="match status" value="1"/>
</dbReference>
<organism evidence="8">
    <name type="scientific">Guillardia theta (strain CCMP2712)</name>
    <name type="common">Cryptophyte</name>
    <dbReference type="NCBI Taxonomy" id="905079"/>
    <lineage>
        <taxon>Eukaryota</taxon>
        <taxon>Cryptophyceae</taxon>
        <taxon>Pyrenomonadales</taxon>
        <taxon>Geminigeraceae</taxon>
        <taxon>Guillardia</taxon>
    </lineage>
</organism>
<dbReference type="FunFam" id="1.20.1160.11:FF:000001">
    <property type="entry name" value="Paired amphipathic helix protein Sin3"/>
    <property type="match status" value="1"/>
</dbReference>
<dbReference type="Pfam" id="PF02671">
    <property type="entry name" value="PAH"/>
    <property type="match status" value="2"/>
</dbReference>
<dbReference type="EnsemblProtists" id="EKX35432">
    <property type="protein sequence ID" value="EKX35432"/>
    <property type="gene ID" value="GUITHDRAFT_51608"/>
</dbReference>
<dbReference type="RefSeq" id="XP_005822412.1">
    <property type="nucleotide sequence ID" value="XM_005822355.1"/>
</dbReference>
<keyword evidence="10" id="KW-1185">Reference proteome</keyword>
<evidence type="ECO:0000256" key="1">
    <source>
        <dbReference type="ARBA" id="ARBA00004123"/>
    </source>
</evidence>
<dbReference type="Proteomes" id="UP000011087">
    <property type="component" value="Unassembled WGS sequence"/>
</dbReference>
<dbReference type="PaxDb" id="55529-EKX35432"/>
<dbReference type="GeneID" id="17292173"/>
<dbReference type="HOGENOM" id="CLU_028448_0_0_1"/>
<evidence type="ECO:0000256" key="6">
    <source>
        <dbReference type="SAM" id="MobiDB-lite"/>
    </source>
</evidence>
<sequence length="527" mass="60374">QLKETDALDYLNQVKSQFGDNPEVYNKFLDIMKDFKSHSIDTQKVIERVSKLFSGHQNLILGFNTFLPQGYKIEIRQPTANKKPTQAAKKSAPEFDHAYSYVSKIKQRFANDQEVYQKFLQILQRYKEEGSAIAQVKQQVAELFAGHDDLLGEFGNFLPDPANKATNPQKTVKKNKPVTVKTEGDKNAGQSTMQATAYASAQSTSQPQDSNAKQQTSAVKSKTESTKQEQGSSQSSSSKSKKVEKKSEAVDLHKEVALLEKLKQKLMEQGSNCYSDFLKCVSLYIQDVLSAHELVTVLEDMMVSPGIREIFDDLKGFLGIREGSGNKYKYHIPISEIDFSNCLSAGISYKSLPKDYPLPACSGRTELCEFVLNDEWVSVPSGSEDFNYTHYRKNQYEESLFKCEDDRFELDMLIEANASTLRLLEQIVDENDKDRSRAQKLNLSSLKAIHFKAIERVYGDYGPEIVEHLKRAPRVALNVVLPRLRQKDDEWRKARRDMNKIWREVYKDNYYKSLDHRSFYFKQVDKK</sequence>
<dbReference type="InterPro" id="IPR013194">
    <property type="entry name" value="HDAC_interact_dom"/>
</dbReference>
<dbReference type="OrthoDB" id="10265969at2759"/>
<gene>
    <name evidence="8" type="ORF">GUITHDRAFT_51608</name>
</gene>
<dbReference type="PANTHER" id="PTHR12346">
    <property type="entry name" value="SIN3B-RELATED"/>
    <property type="match status" value="1"/>
</dbReference>
<evidence type="ECO:0000256" key="4">
    <source>
        <dbReference type="ARBA" id="ARBA00023242"/>
    </source>
</evidence>
<feature type="non-terminal residue" evidence="8">
    <location>
        <position position="527"/>
    </location>
</feature>
<feature type="compositionally biased region" description="Polar residues" evidence="6">
    <location>
        <begin position="207"/>
        <end position="220"/>
    </location>
</feature>
<protein>
    <recommendedName>
        <fullName evidence="7">Histone deacetylase interacting domain-containing protein</fullName>
    </recommendedName>
</protein>
<dbReference type="InterPro" id="IPR003822">
    <property type="entry name" value="PAH"/>
</dbReference>
<evidence type="ECO:0000256" key="5">
    <source>
        <dbReference type="PROSITE-ProRule" id="PRU00810"/>
    </source>
</evidence>
<feature type="region of interest" description="Disordered" evidence="6">
    <location>
        <begin position="161"/>
        <end position="246"/>
    </location>
</feature>
<keyword evidence="3" id="KW-0677">Repeat</keyword>
<evidence type="ECO:0000313" key="10">
    <source>
        <dbReference type="Proteomes" id="UP000011087"/>
    </source>
</evidence>
<name>L1IH74_GUITC</name>